<protein>
    <submittedName>
        <fullName evidence="1">Uncharacterized protein</fullName>
    </submittedName>
</protein>
<name>A0A6G0TB11_APHGL</name>
<gene>
    <name evidence="1" type="ORF">AGLY_011668</name>
</gene>
<keyword evidence="2" id="KW-1185">Reference proteome</keyword>
<sequence length="183" mass="21111">MMTKHEHQYLVIFKCIEAYFIDEVLTLNGLVSDFKLVSGRVVSFSVFRISLESGRPSYKYKSISEFDLKRYICLCVLYKNIAYNTYIELIRSLFCMQAVLHNFQILHVVPLDGPFVSKFLPLSVGHVQRTPHTDCAFLAYCLDPVAVSSDNTIKQYQGLDMVWMESDQLVEERSCLQRSMIIG</sequence>
<evidence type="ECO:0000313" key="2">
    <source>
        <dbReference type="Proteomes" id="UP000475862"/>
    </source>
</evidence>
<accession>A0A6G0TB11</accession>
<organism evidence="1 2">
    <name type="scientific">Aphis glycines</name>
    <name type="common">Soybean aphid</name>
    <dbReference type="NCBI Taxonomy" id="307491"/>
    <lineage>
        <taxon>Eukaryota</taxon>
        <taxon>Metazoa</taxon>
        <taxon>Ecdysozoa</taxon>
        <taxon>Arthropoda</taxon>
        <taxon>Hexapoda</taxon>
        <taxon>Insecta</taxon>
        <taxon>Pterygota</taxon>
        <taxon>Neoptera</taxon>
        <taxon>Paraneoptera</taxon>
        <taxon>Hemiptera</taxon>
        <taxon>Sternorrhyncha</taxon>
        <taxon>Aphidomorpha</taxon>
        <taxon>Aphidoidea</taxon>
        <taxon>Aphididae</taxon>
        <taxon>Aphidini</taxon>
        <taxon>Aphis</taxon>
        <taxon>Aphis</taxon>
    </lineage>
</organism>
<dbReference type="Proteomes" id="UP000475862">
    <property type="component" value="Unassembled WGS sequence"/>
</dbReference>
<comment type="caution">
    <text evidence="1">The sequence shown here is derived from an EMBL/GenBank/DDBJ whole genome shotgun (WGS) entry which is preliminary data.</text>
</comment>
<dbReference type="AlphaFoldDB" id="A0A6G0TB11"/>
<dbReference type="EMBL" id="VYZN01000044">
    <property type="protein sequence ID" value="KAE9529572.1"/>
    <property type="molecule type" value="Genomic_DNA"/>
</dbReference>
<proteinExistence type="predicted"/>
<reference evidence="1 2" key="1">
    <citation type="submission" date="2019-08" db="EMBL/GenBank/DDBJ databases">
        <title>The genome of the soybean aphid Biotype 1, its phylome, world population structure and adaptation to the North American continent.</title>
        <authorList>
            <person name="Giordano R."/>
            <person name="Donthu R.K."/>
            <person name="Hernandez A.G."/>
            <person name="Wright C.L."/>
            <person name="Zimin A.V."/>
        </authorList>
    </citation>
    <scope>NUCLEOTIDE SEQUENCE [LARGE SCALE GENOMIC DNA]</scope>
    <source>
        <tissue evidence="1">Whole aphids</tissue>
    </source>
</reference>
<evidence type="ECO:0000313" key="1">
    <source>
        <dbReference type="EMBL" id="KAE9529572.1"/>
    </source>
</evidence>